<feature type="domain" description="Neurotransmitter-gated ion-channel ligand-binding" evidence="6">
    <location>
        <begin position="26"/>
        <end position="228"/>
    </location>
</feature>
<evidence type="ECO:0000256" key="4">
    <source>
        <dbReference type="ARBA" id="ARBA00023136"/>
    </source>
</evidence>
<dbReference type="InterPro" id="IPR006029">
    <property type="entry name" value="Neurotrans-gated_channel_TM"/>
</dbReference>
<dbReference type="SUPFAM" id="SSF63712">
    <property type="entry name" value="Nicotinic receptor ligand binding domain-like"/>
    <property type="match status" value="1"/>
</dbReference>
<comment type="subcellular location">
    <subcellularLocation>
        <location evidence="1">Membrane</location>
        <topology evidence="1">Multi-pass membrane protein</topology>
    </subcellularLocation>
</comment>
<keyword evidence="4 5" id="KW-0472">Membrane</keyword>
<dbReference type="GO" id="GO:0016020">
    <property type="term" value="C:membrane"/>
    <property type="evidence" value="ECO:0007669"/>
    <property type="project" value="UniProtKB-SubCell"/>
</dbReference>
<keyword evidence="5" id="KW-0813">Transport</keyword>
<feature type="transmembrane region" description="Helical" evidence="5">
    <location>
        <begin position="260"/>
        <end position="278"/>
    </location>
</feature>
<dbReference type="PRINTS" id="PR00252">
    <property type="entry name" value="NRIONCHANNEL"/>
</dbReference>
<dbReference type="PANTHER" id="PTHR18945">
    <property type="entry name" value="NEUROTRANSMITTER GATED ION CHANNEL"/>
    <property type="match status" value="1"/>
</dbReference>
<comment type="similarity">
    <text evidence="5">Belongs to the ligand-gated ion channel (TC 1.A.9) family.</text>
</comment>
<proteinExistence type="inferred from homology"/>
<dbReference type="Gene3D" id="1.20.58.390">
    <property type="entry name" value="Neurotransmitter-gated ion-channel transmembrane domain"/>
    <property type="match status" value="1"/>
</dbReference>
<feature type="transmembrane region" description="Helical" evidence="5">
    <location>
        <begin position="290"/>
        <end position="313"/>
    </location>
</feature>
<keyword evidence="2 5" id="KW-0812">Transmembrane</keyword>
<keyword evidence="5" id="KW-0407">Ion channel</keyword>
<evidence type="ECO:0000259" key="7">
    <source>
        <dbReference type="Pfam" id="PF02932"/>
    </source>
</evidence>
<dbReference type="Pfam" id="PF02931">
    <property type="entry name" value="Neur_chan_LBD"/>
    <property type="match status" value="1"/>
</dbReference>
<dbReference type="AlphaFoldDB" id="A0AAN8PCB5"/>
<evidence type="ECO:0000256" key="2">
    <source>
        <dbReference type="ARBA" id="ARBA00022692"/>
    </source>
</evidence>
<evidence type="ECO:0000256" key="1">
    <source>
        <dbReference type="ARBA" id="ARBA00004141"/>
    </source>
</evidence>
<keyword evidence="5" id="KW-0732">Signal</keyword>
<keyword evidence="9" id="KW-1185">Reference proteome</keyword>
<dbReference type="InterPro" id="IPR036734">
    <property type="entry name" value="Neur_chan_lig-bd_sf"/>
</dbReference>
<evidence type="ECO:0000256" key="3">
    <source>
        <dbReference type="ARBA" id="ARBA00022989"/>
    </source>
</evidence>
<reference evidence="8 9" key="1">
    <citation type="submission" date="2024-01" db="EMBL/GenBank/DDBJ databases">
        <title>The genome of the rayed Mediterranean limpet Patella caerulea (Linnaeus, 1758).</title>
        <authorList>
            <person name="Anh-Thu Weber A."/>
            <person name="Halstead-Nussloch G."/>
        </authorList>
    </citation>
    <scope>NUCLEOTIDE SEQUENCE [LARGE SCALE GENOMIC DNA]</scope>
    <source>
        <strain evidence="8">AATW-2023a</strain>
        <tissue evidence="8">Whole specimen</tissue>
    </source>
</reference>
<dbReference type="InterPro" id="IPR006202">
    <property type="entry name" value="Neur_chan_lig-bd"/>
</dbReference>
<feature type="chain" id="PRO_5042669210" evidence="5">
    <location>
        <begin position="20"/>
        <end position="402"/>
    </location>
</feature>
<comment type="caution">
    <text evidence="8">The sequence shown here is derived from an EMBL/GenBank/DDBJ whole genome shotgun (WGS) entry which is preliminary data.</text>
</comment>
<protein>
    <submittedName>
        <fullName evidence="8">Uncharacterized protein</fullName>
    </submittedName>
</protein>
<evidence type="ECO:0000256" key="5">
    <source>
        <dbReference type="RuleBase" id="RU000687"/>
    </source>
</evidence>
<dbReference type="InterPro" id="IPR036719">
    <property type="entry name" value="Neuro-gated_channel_TM_sf"/>
</dbReference>
<dbReference type="FunFam" id="2.70.170.10:FF:000028">
    <property type="entry name" value="AcetylCholine Receptor"/>
    <property type="match status" value="1"/>
</dbReference>
<gene>
    <name evidence="8" type="ORF">SNE40_018607</name>
</gene>
<evidence type="ECO:0000313" key="8">
    <source>
        <dbReference type="EMBL" id="KAK6170141.1"/>
    </source>
</evidence>
<dbReference type="InterPro" id="IPR018000">
    <property type="entry name" value="Neurotransmitter_ion_chnl_CS"/>
</dbReference>
<keyword evidence="5" id="KW-0406">Ion transport</keyword>
<feature type="transmembrane region" description="Helical" evidence="5">
    <location>
        <begin position="228"/>
        <end position="253"/>
    </location>
</feature>
<feature type="domain" description="Neurotransmitter-gated ion-channel transmembrane" evidence="7">
    <location>
        <begin position="235"/>
        <end position="326"/>
    </location>
</feature>
<dbReference type="CDD" id="cd18989">
    <property type="entry name" value="LGIC_ECD_cation"/>
    <property type="match status" value="1"/>
</dbReference>
<feature type="transmembrane region" description="Helical" evidence="5">
    <location>
        <begin position="378"/>
        <end position="401"/>
    </location>
</feature>
<dbReference type="EMBL" id="JAZGQO010000014">
    <property type="protein sequence ID" value="KAK6170141.1"/>
    <property type="molecule type" value="Genomic_DNA"/>
</dbReference>
<dbReference type="Pfam" id="PF02932">
    <property type="entry name" value="Neur_chan_memb"/>
    <property type="match status" value="1"/>
</dbReference>
<sequence length="402" mass="46020">MKLILLISSAIVLIIYCDGNHTEYHALYEVLFSNGYNKYIRPVVGGNPHERLHILTSFSLFDVSNLKEHSEELATYGWLSLQWYDELLSWNPDEFNNIKDILIPQTHIWIPDIIVDNSISSDHRLGSDKMFVRVHYDGMVVWSPSSFFLTYCAIAIQFYPFDTQTCPIIFSTDVSESHEIQLIADSEAFRMNEYNENGEWDITKTSYKELEVDHLSQIKFEIRLERRMAYHVMVIVVPTILLSVLTVMVFCLPPESGEKMTLSISVMLSFVVLLTIFSDNMPNASLDISLLAVYVLILVVLSALSTIFSVFIVNWHYKPPDSPVPKYLRWIARISCCSSSNRVRCSDSNEKSADTKPDKDSSAEIISWSRIAVGLDRLLFIVYFSVSVAFPCAIGFLWLAYH</sequence>
<dbReference type="Proteomes" id="UP001347796">
    <property type="component" value="Unassembled WGS sequence"/>
</dbReference>
<dbReference type="GO" id="GO:0005230">
    <property type="term" value="F:extracellular ligand-gated monoatomic ion channel activity"/>
    <property type="evidence" value="ECO:0007669"/>
    <property type="project" value="InterPro"/>
</dbReference>
<dbReference type="GO" id="GO:0004888">
    <property type="term" value="F:transmembrane signaling receptor activity"/>
    <property type="evidence" value="ECO:0007669"/>
    <property type="project" value="InterPro"/>
</dbReference>
<evidence type="ECO:0000313" key="9">
    <source>
        <dbReference type="Proteomes" id="UP001347796"/>
    </source>
</evidence>
<dbReference type="Gene3D" id="2.70.170.10">
    <property type="entry name" value="Neurotransmitter-gated ion-channel ligand-binding domain"/>
    <property type="match status" value="1"/>
</dbReference>
<dbReference type="InterPro" id="IPR038050">
    <property type="entry name" value="Neuro_actylchol_rec"/>
</dbReference>
<evidence type="ECO:0000259" key="6">
    <source>
        <dbReference type="Pfam" id="PF02931"/>
    </source>
</evidence>
<dbReference type="CDD" id="cd19051">
    <property type="entry name" value="LGIC_TM_cation"/>
    <property type="match status" value="1"/>
</dbReference>
<dbReference type="SUPFAM" id="SSF90112">
    <property type="entry name" value="Neurotransmitter-gated ion-channel transmembrane pore"/>
    <property type="match status" value="1"/>
</dbReference>
<name>A0AAN8PCB5_PATCE</name>
<keyword evidence="3 5" id="KW-1133">Transmembrane helix</keyword>
<dbReference type="InterPro" id="IPR006201">
    <property type="entry name" value="Neur_channel"/>
</dbReference>
<organism evidence="8 9">
    <name type="scientific">Patella caerulea</name>
    <name type="common">Rayed Mediterranean limpet</name>
    <dbReference type="NCBI Taxonomy" id="87958"/>
    <lineage>
        <taxon>Eukaryota</taxon>
        <taxon>Metazoa</taxon>
        <taxon>Spiralia</taxon>
        <taxon>Lophotrochozoa</taxon>
        <taxon>Mollusca</taxon>
        <taxon>Gastropoda</taxon>
        <taxon>Patellogastropoda</taxon>
        <taxon>Patelloidea</taxon>
        <taxon>Patellidae</taxon>
        <taxon>Patella</taxon>
    </lineage>
</organism>
<feature type="signal peptide" evidence="5">
    <location>
        <begin position="1"/>
        <end position="19"/>
    </location>
</feature>
<dbReference type="PROSITE" id="PS00236">
    <property type="entry name" value="NEUROTR_ION_CHANNEL"/>
    <property type="match status" value="1"/>
</dbReference>
<accession>A0AAN8PCB5</accession>